<keyword evidence="9" id="KW-0804">Transcription</keyword>
<keyword evidence="7" id="KW-0156">Chromatin regulator</keyword>
<dbReference type="PROSITE" id="PS50952">
    <property type="entry name" value="KIX"/>
    <property type="match status" value="1"/>
</dbReference>
<dbReference type="PANTHER" id="PTHR13808:SF1">
    <property type="entry name" value="HISTONE ACETYLTRANSFERASE"/>
    <property type="match status" value="1"/>
</dbReference>
<feature type="region of interest" description="Disordered" evidence="13">
    <location>
        <begin position="581"/>
        <end position="618"/>
    </location>
</feature>
<feature type="region of interest" description="Disordered" evidence="13">
    <location>
        <begin position="46"/>
        <end position="83"/>
    </location>
</feature>
<sequence length="734" mass="78633">MADLVDGRPPNKRQKLSEPTLSTSDGTDFNLGNLWDLEKELPEELDASNMGSDQTYQLPSSSRSGQNMQNGALDSPLNQGDIGVRPQQLSHLLQNKAVVSHGALLSSKSHTGISSNHTISNPNVLHVQSPHSNMSSPGIIGSRAGTPVSSVVHNHTMSSVNVTALPNTLLSSGSNMSIGINPAGSMVSGVNKSGLVTPQGKLLDTITTNSIPIHLQQQQPNHPPKFTQSQLQHSYQTQQQLDGGVMNGPHMTLNSPGSLRMPTSGVSTSGMTHNTMLASAIPQNSAHQNPLNHLTISTSQPTPVMKGPGISPMRQMTVSGNNMPVSRTQSPGLSTSVTSVLSGAPRLLNTTAGINMGPRFQLPGNAPLESHLNQQPISNHNMSTPQTVTQGPQPPQNPSSTPNLGSGNTAPQGGGNPATADSEKRRLIQQQLVLLLHAHKCQRRENQANGEVRQCSLPHCRTMKNVLNHMTTCQAGKSCQVNHCASSRQIISHWKNCTRNDCPVCLPLKQADRKQQQLAGTSVQQNQANQGPAPADMQRAYAALGLHYTAVGSNNVTSQIMQQRLGLSQTQGVSEMQNMNSLSANQQQQQQPPTTRQGQLQPHAVAPSNQGPQSQGFISTSDASQISLMGRNLMSTPTSVGLSGEILSQISSAVHASPAEPSSRTKIWHHSVSSNLRDCLVQKIVQTIFPTPDPSALQDRRMGNLVAYARKVERDMFEEANSRVSVFKYVIIIK</sequence>
<dbReference type="InterPro" id="IPR003101">
    <property type="entry name" value="KIX_dom"/>
</dbReference>
<dbReference type="SUPFAM" id="SSF47040">
    <property type="entry name" value="Kix domain of CBP (creb binding protein)"/>
    <property type="match status" value="1"/>
</dbReference>
<feature type="compositionally biased region" description="Polar residues" evidence="13">
    <location>
        <begin position="607"/>
        <end position="618"/>
    </location>
</feature>
<proteinExistence type="predicted"/>
<comment type="subcellular location">
    <subcellularLocation>
        <location evidence="1">Nucleus</location>
    </subcellularLocation>
</comment>
<dbReference type="SMART" id="SM00551">
    <property type="entry name" value="ZnF_TAZ"/>
    <property type="match status" value="1"/>
</dbReference>
<feature type="region of interest" description="Disordered" evidence="13">
    <location>
        <begin position="358"/>
        <end position="423"/>
    </location>
</feature>
<feature type="zinc finger region" description="TAZ-type" evidence="12">
    <location>
        <begin position="421"/>
        <end position="508"/>
    </location>
</feature>
<dbReference type="InterPro" id="IPR036529">
    <property type="entry name" value="KIX_dom_sf"/>
</dbReference>
<evidence type="ECO:0000256" key="5">
    <source>
        <dbReference type="ARBA" id="ARBA00022771"/>
    </source>
</evidence>
<dbReference type="Pfam" id="PF02172">
    <property type="entry name" value="KIX"/>
    <property type="match status" value="1"/>
</dbReference>
<accession>A0ABM1C0F2</accession>
<feature type="domain" description="KIX" evidence="15">
    <location>
        <begin position="663"/>
        <end position="734"/>
    </location>
</feature>
<keyword evidence="16" id="KW-1185">Reference proteome</keyword>
<dbReference type="InterPro" id="IPR000197">
    <property type="entry name" value="Znf_TAZ"/>
</dbReference>
<evidence type="ECO:0000256" key="13">
    <source>
        <dbReference type="SAM" id="MobiDB-lite"/>
    </source>
</evidence>
<keyword evidence="4 12" id="KW-0479">Metal-binding</keyword>
<evidence type="ECO:0000256" key="1">
    <source>
        <dbReference type="ARBA" id="ARBA00004123"/>
    </source>
</evidence>
<dbReference type="Pfam" id="PF02135">
    <property type="entry name" value="zf-TAZ"/>
    <property type="match status" value="1"/>
</dbReference>
<gene>
    <name evidence="17" type="primary">LOC106475931</name>
</gene>
<dbReference type="Gene3D" id="1.20.1020.10">
    <property type="entry name" value="TAZ domain"/>
    <property type="match status" value="1"/>
</dbReference>
<keyword evidence="10" id="KW-0539">Nucleus</keyword>
<dbReference type="InterPro" id="IPR013178">
    <property type="entry name" value="Histone_AcTrfase_Rtt109/CBP"/>
</dbReference>
<evidence type="ECO:0000256" key="3">
    <source>
        <dbReference type="ARBA" id="ARBA00022679"/>
    </source>
</evidence>
<feature type="compositionally biased region" description="Polar residues" evidence="13">
    <location>
        <begin position="17"/>
        <end position="27"/>
    </location>
</feature>
<evidence type="ECO:0000256" key="2">
    <source>
        <dbReference type="ARBA" id="ARBA00013184"/>
    </source>
</evidence>
<dbReference type="RefSeq" id="XP_013792061.2">
    <property type="nucleotide sequence ID" value="XM_013936607.2"/>
</dbReference>
<evidence type="ECO:0000256" key="4">
    <source>
        <dbReference type="ARBA" id="ARBA00022723"/>
    </source>
</evidence>
<organism evidence="16 17">
    <name type="scientific">Limulus polyphemus</name>
    <name type="common">Atlantic horseshoe crab</name>
    <dbReference type="NCBI Taxonomy" id="6850"/>
    <lineage>
        <taxon>Eukaryota</taxon>
        <taxon>Metazoa</taxon>
        <taxon>Ecdysozoa</taxon>
        <taxon>Arthropoda</taxon>
        <taxon>Chelicerata</taxon>
        <taxon>Merostomata</taxon>
        <taxon>Xiphosura</taxon>
        <taxon>Limulidae</taxon>
        <taxon>Limulus</taxon>
    </lineage>
</organism>
<evidence type="ECO:0000313" key="16">
    <source>
        <dbReference type="Proteomes" id="UP000694941"/>
    </source>
</evidence>
<dbReference type="SUPFAM" id="SSF57933">
    <property type="entry name" value="TAZ domain"/>
    <property type="match status" value="1"/>
</dbReference>
<evidence type="ECO:0000256" key="6">
    <source>
        <dbReference type="ARBA" id="ARBA00022833"/>
    </source>
</evidence>
<evidence type="ECO:0000256" key="7">
    <source>
        <dbReference type="ARBA" id="ARBA00022853"/>
    </source>
</evidence>
<evidence type="ECO:0000256" key="8">
    <source>
        <dbReference type="ARBA" id="ARBA00023015"/>
    </source>
</evidence>
<evidence type="ECO:0000259" key="14">
    <source>
        <dbReference type="PROSITE" id="PS50134"/>
    </source>
</evidence>
<reference evidence="17" key="1">
    <citation type="submission" date="2025-08" db="UniProtKB">
        <authorList>
            <consortium name="RefSeq"/>
        </authorList>
    </citation>
    <scope>IDENTIFICATION</scope>
    <source>
        <tissue evidence="17">Muscle</tissue>
    </source>
</reference>
<evidence type="ECO:0000256" key="9">
    <source>
        <dbReference type="ARBA" id="ARBA00023163"/>
    </source>
</evidence>
<evidence type="ECO:0000256" key="10">
    <source>
        <dbReference type="ARBA" id="ARBA00023242"/>
    </source>
</evidence>
<dbReference type="Proteomes" id="UP000694941">
    <property type="component" value="Unplaced"/>
</dbReference>
<dbReference type="PANTHER" id="PTHR13808">
    <property type="entry name" value="CBP/P300-RELATED"/>
    <property type="match status" value="1"/>
</dbReference>
<comment type="catalytic activity">
    <reaction evidence="11">
        <text>L-lysyl-[protein] + acetyl-CoA = N(6)-acetyl-L-lysyl-[protein] + CoA + H(+)</text>
        <dbReference type="Rhea" id="RHEA:45948"/>
        <dbReference type="Rhea" id="RHEA-COMP:9752"/>
        <dbReference type="Rhea" id="RHEA-COMP:10731"/>
        <dbReference type="ChEBI" id="CHEBI:15378"/>
        <dbReference type="ChEBI" id="CHEBI:29969"/>
        <dbReference type="ChEBI" id="CHEBI:57287"/>
        <dbReference type="ChEBI" id="CHEBI:57288"/>
        <dbReference type="ChEBI" id="CHEBI:61930"/>
        <dbReference type="EC" id="2.3.1.48"/>
    </reaction>
</comment>
<keyword evidence="8" id="KW-0805">Transcription regulation</keyword>
<feature type="compositionally biased region" description="Low complexity" evidence="13">
    <location>
        <begin position="586"/>
        <end position="602"/>
    </location>
</feature>
<feature type="domain" description="TAZ-type" evidence="14">
    <location>
        <begin position="421"/>
        <end position="508"/>
    </location>
</feature>
<feature type="compositionally biased region" description="Polar residues" evidence="13">
    <location>
        <begin position="49"/>
        <end position="78"/>
    </location>
</feature>
<feature type="compositionally biased region" description="Polar residues" evidence="13">
    <location>
        <begin position="371"/>
        <end position="383"/>
    </location>
</feature>
<dbReference type="InterPro" id="IPR035898">
    <property type="entry name" value="TAZ_dom_sf"/>
</dbReference>
<dbReference type="Gene3D" id="1.10.246.20">
    <property type="entry name" value="Coactivator CBP, KIX domain"/>
    <property type="match status" value="1"/>
</dbReference>
<evidence type="ECO:0000313" key="17">
    <source>
        <dbReference type="RefSeq" id="XP_013792061.2"/>
    </source>
</evidence>
<feature type="compositionally biased region" description="Low complexity" evidence="13">
    <location>
        <begin position="524"/>
        <end position="535"/>
    </location>
</feature>
<protein>
    <recommendedName>
        <fullName evidence="2">histone acetyltransferase</fullName>
        <ecNumber evidence="2">2.3.1.48</ecNumber>
    </recommendedName>
</protein>
<evidence type="ECO:0000256" key="12">
    <source>
        <dbReference type="PROSITE-ProRule" id="PRU00203"/>
    </source>
</evidence>
<keyword evidence="5 12" id="KW-0863">Zinc-finger</keyword>
<evidence type="ECO:0000256" key="11">
    <source>
        <dbReference type="ARBA" id="ARBA00048017"/>
    </source>
</evidence>
<keyword evidence="3" id="KW-0808">Transferase</keyword>
<evidence type="ECO:0000259" key="15">
    <source>
        <dbReference type="PROSITE" id="PS50952"/>
    </source>
</evidence>
<dbReference type="EC" id="2.3.1.48" evidence="2"/>
<dbReference type="PROSITE" id="PS50134">
    <property type="entry name" value="ZF_TAZ"/>
    <property type="match status" value="1"/>
</dbReference>
<feature type="non-terminal residue" evidence="17">
    <location>
        <position position="734"/>
    </location>
</feature>
<feature type="region of interest" description="Disordered" evidence="13">
    <location>
        <begin position="1"/>
        <end position="29"/>
    </location>
</feature>
<keyword evidence="6 12" id="KW-0862">Zinc</keyword>
<name>A0ABM1C0F2_LIMPO</name>
<dbReference type="GeneID" id="106475931"/>
<feature type="region of interest" description="Disordered" evidence="13">
    <location>
        <begin position="516"/>
        <end position="535"/>
    </location>
</feature>